<evidence type="ECO:0000256" key="2">
    <source>
        <dbReference type="ARBA" id="ARBA00022679"/>
    </source>
</evidence>
<dbReference type="EMBL" id="JAESVA010000005">
    <property type="protein sequence ID" value="MCB8881758.1"/>
    <property type="molecule type" value="Genomic_DNA"/>
</dbReference>
<dbReference type="InterPro" id="IPR018483">
    <property type="entry name" value="Carb_kinase_FGGY_CS"/>
</dbReference>
<keyword evidence="11" id="KW-1185">Reference proteome</keyword>
<feature type="domain" description="Carbohydrate kinase FGGY N-terminal" evidence="8">
    <location>
        <begin position="6"/>
        <end position="218"/>
    </location>
</feature>
<keyword evidence="3" id="KW-0547">Nucleotide-binding</keyword>
<dbReference type="Pfam" id="PF02782">
    <property type="entry name" value="FGGY_C"/>
    <property type="match status" value="1"/>
</dbReference>
<comment type="caution">
    <text evidence="10">The sequence shown here is derived from an EMBL/GenBank/DDBJ whole genome shotgun (WGS) entry which is preliminary data.</text>
</comment>
<dbReference type="InterPro" id="IPR000577">
    <property type="entry name" value="Carb_kinase_FGGY"/>
</dbReference>
<evidence type="ECO:0000256" key="4">
    <source>
        <dbReference type="ARBA" id="ARBA00022777"/>
    </source>
</evidence>
<keyword evidence="5" id="KW-0067">ATP-binding</keyword>
<keyword evidence="4 7" id="KW-0418">Kinase</keyword>
<dbReference type="PANTHER" id="PTHR10196:SF69">
    <property type="entry name" value="GLYCEROL KINASE"/>
    <property type="match status" value="1"/>
</dbReference>
<dbReference type="AlphaFoldDB" id="A0A963Z2Q0"/>
<dbReference type="GO" id="GO:0019563">
    <property type="term" value="P:glycerol catabolic process"/>
    <property type="evidence" value="ECO:0007669"/>
    <property type="project" value="TreeGrafter"/>
</dbReference>
<evidence type="ECO:0000256" key="7">
    <source>
        <dbReference type="RuleBase" id="RU003733"/>
    </source>
</evidence>
<dbReference type="InterPro" id="IPR043129">
    <property type="entry name" value="ATPase_NBD"/>
</dbReference>
<name>A0A963Z2Q0_9PROT</name>
<evidence type="ECO:0000259" key="9">
    <source>
        <dbReference type="Pfam" id="PF02782"/>
    </source>
</evidence>
<evidence type="ECO:0000256" key="6">
    <source>
        <dbReference type="ARBA" id="ARBA00043149"/>
    </source>
</evidence>
<evidence type="ECO:0000256" key="3">
    <source>
        <dbReference type="ARBA" id="ARBA00022741"/>
    </source>
</evidence>
<feature type="domain" description="Carbohydrate kinase FGGY C-terminal" evidence="9">
    <location>
        <begin position="244"/>
        <end position="430"/>
    </location>
</feature>
<evidence type="ECO:0000313" key="10">
    <source>
        <dbReference type="EMBL" id="MCB8881758.1"/>
    </source>
</evidence>
<dbReference type="InterPro" id="IPR018484">
    <property type="entry name" value="FGGY_N"/>
</dbReference>
<dbReference type="PIRSF" id="PIRSF000538">
    <property type="entry name" value="GlpK"/>
    <property type="match status" value="1"/>
</dbReference>
<dbReference type="PANTHER" id="PTHR10196">
    <property type="entry name" value="SUGAR KINASE"/>
    <property type="match status" value="1"/>
</dbReference>
<reference evidence="10 11" key="1">
    <citation type="journal article" date="2021" name="Microorganisms">
        <title>Acidisoma silvae sp. nov. and Acidisomacellulosilytica sp. nov., Two Acidophilic Bacteria Isolated from Decaying Wood, Hydrolyzing Cellulose and Producing Poly-3-hydroxybutyrate.</title>
        <authorList>
            <person name="Mieszkin S."/>
            <person name="Pouder E."/>
            <person name="Uroz S."/>
            <person name="Simon-Colin C."/>
            <person name="Alain K."/>
        </authorList>
    </citation>
    <scope>NUCLEOTIDE SEQUENCE [LARGE SCALE GENOMIC DNA]</scope>
    <source>
        <strain evidence="10 11">HW T5.17</strain>
    </source>
</reference>
<dbReference type="InterPro" id="IPR018485">
    <property type="entry name" value="FGGY_C"/>
</dbReference>
<dbReference type="Pfam" id="PF00370">
    <property type="entry name" value="FGGY_N"/>
    <property type="match status" value="1"/>
</dbReference>
<organism evidence="10 11">
    <name type="scientific">Acidisoma cellulosilyticum</name>
    <dbReference type="NCBI Taxonomy" id="2802395"/>
    <lineage>
        <taxon>Bacteria</taxon>
        <taxon>Pseudomonadati</taxon>
        <taxon>Pseudomonadota</taxon>
        <taxon>Alphaproteobacteria</taxon>
        <taxon>Acetobacterales</taxon>
        <taxon>Acidocellaceae</taxon>
        <taxon>Acidisoma</taxon>
    </lineage>
</organism>
<dbReference type="GO" id="GO:0005829">
    <property type="term" value="C:cytosol"/>
    <property type="evidence" value="ECO:0007669"/>
    <property type="project" value="TreeGrafter"/>
</dbReference>
<dbReference type="GO" id="GO:0004370">
    <property type="term" value="F:glycerol kinase activity"/>
    <property type="evidence" value="ECO:0007669"/>
    <property type="project" value="TreeGrafter"/>
</dbReference>
<comment type="similarity">
    <text evidence="1 7">Belongs to the FGGY kinase family.</text>
</comment>
<sequence>MTSPRIIGLDQGTTSTRALVLEPGMPPRIVHAVRHQQSFPQPGWVEHDPLELLANLRACLDAAGEAEAIGLANQGESCLAWDKVTKQPLSPVIVWQDNRTAGMVAALTAAGALTETLARAGLPLDPYFSASKLAWLMTELPEVKTAHRAGRLCLGTTDAFFLHHLTDRFVTDVTTASRTSLMNLETGDWDPVLCDLFGVPMDCLPAIQDSAGDFGRVAQGPIRASLVDQQAALYGHGCRVPGDAKITFGTGAFALAVTGQTIVKRPERGLLPTAAWRLAGQTTYAVDGGVYDAGAAVEWARQLGLFADFDELSAFDAPPAIARGLAFVPALSGLACPYWDRSAGAVWIGMTGGTTRRDMVQAVLEGVALRAAEVIREIDRQLPIAGAIRIDGGVARSNYFSQFLADVLNRDVLRMDFDELTALGCATLACPRDITKPFVLRDSGRLFAPQTGEGSGWTSLFADAVSRSQGWRR</sequence>
<evidence type="ECO:0000313" key="11">
    <source>
        <dbReference type="Proteomes" id="UP000721844"/>
    </source>
</evidence>
<protein>
    <recommendedName>
        <fullName evidence="6">ATP:glycerol 3-phosphotransferase</fullName>
    </recommendedName>
</protein>
<dbReference type="PROSITE" id="PS00933">
    <property type="entry name" value="FGGY_KINASES_1"/>
    <property type="match status" value="1"/>
</dbReference>
<dbReference type="Proteomes" id="UP000721844">
    <property type="component" value="Unassembled WGS sequence"/>
</dbReference>
<accession>A0A963Z2Q0</accession>
<evidence type="ECO:0000259" key="8">
    <source>
        <dbReference type="Pfam" id="PF00370"/>
    </source>
</evidence>
<dbReference type="GO" id="GO:0005524">
    <property type="term" value="F:ATP binding"/>
    <property type="evidence" value="ECO:0007669"/>
    <property type="project" value="UniProtKB-KW"/>
</dbReference>
<dbReference type="RefSeq" id="WP_227308422.1">
    <property type="nucleotide sequence ID" value="NZ_JAESVA010000005.1"/>
</dbReference>
<proteinExistence type="inferred from homology"/>
<dbReference type="Gene3D" id="3.30.420.40">
    <property type="match status" value="2"/>
</dbReference>
<dbReference type="PROSITE" id="PS00445">
    <property type="entry name" value="FGGY_KINASES_2"/>
    <property type="match status" value="1"/>
</dbReference>
<keyword evidence="2 7" id="KW-0808">Transferase</keyword>
<gene>
    <name evidence="10" type="ORF">ACELLULO517_16030</name>
</gene>
<evidence type="ECO:0000256" key="1">
    <source>
        <dbReference type="ARBA" id="ARBA00009156"/>
    </source>
</evidence>
<dbReference type="SUPFAM" id="SSF53067">
    <property type="entry name" value="Actin-like ATPase domain"/>
    <property type="match status" value="2"/>
</dbReference>
<evidence type="ECO:0000256" key="5">
    <source>
        <dbReference type="ARBA" id="ARBA00022840"/>
    </source>
</evidence>